<accession>A0A7H0LN42</accession>
<keyword evidence="8" id="KW-0812">Transmembrane</keyword>
<dbReference type="EC" id="2.7.13.3" evidence="2"/>
<dbReference type="AlphaFoldDB" id="A0A7H0LN42"/>
<name>A0A7H0LN42_9SPHN</name>
<reference evidence="10 11" key="1">
    <citation type="submission" date="2020-09" db="EMBL/GenBank/DDBJ databases">
        <title>Sphingomonas sp., a new species isolated from pork steak.</title>
        <authorList>
            <person name="Heidler von Heilborn D."/>
        </authorList>
    </citation>
    <scope>NUCLEOTIDE SEQUENCE [LARGE SCALE GENOMIC DNA]</scope>
    <source>
        <strain evidence="11">S8-3T</strain>
    </source>
</reference>
<dbReference type="InterPro" id="IPR003594">
    <property type="entry name" value="HATPase_dom"/>
</dbReference>
<gene>
    <name evidence="10" type="ORF">H3Z74_08060</name>
</gene>
<sequence length="445" mass="47768">MAFELRRRWTFTAQLAVRGLIAGCLGAAGLTLIATGRPVLGIIAWVLAILAAIDLVRVAAIAERATRDLIDQLSSGADDLPAGLPPSFAHLEASIIRAIDARHDRETCLRARIDADLALLDTVSAAIFVTGDDGVIVQSNRAARALATSSPGRFADHPSLLPEDVRALLSGRPEAGRVIRLADGRAAHASVALFDLPDGTRRRLIALHIIAESLGAVEIDAWHRLSRVLAHEMMNSLSPVISLADSLVSLARDPDADPDRSQSAAAAATIARRAQHLMGFVERYRQLLAMPEPELAQVPLEEFAEDLAVLTRALDTRVSVRTIIEPPDLTARIDRELIEQALLNLLKNAVEACRECEQPVVILRCSADTGEVEMAVEDNGVGLPDTVEDLFLPFFTTKADGAGIGLAIARQIAVAHNGNLLARRRTKGCIFALRVPADAPRHDAS</sequence>
<organism evidence="10 11">
    <name type="scientific">Sphingomonas alpina</name>
    <dbReference type="NCBI Taxonomy" id="653931"/>
    <lineage>
        <taxon>Bacteria</taxon>
        <taxon>Pseudomonadati</taxon>
        <taxon>Pseudomonadota</taxon>
        <taxon>Alphaproteobacteria</taxon>
        <taxon>Sphingomonadales</taxon>
        <taxon>Sphingomonadaceae</taxon>
        <taxon>Sphingomonas</taxon>
    </lineage>
</organism>
<dbReference type="PROSITE" id="PS50109">
    <property type="entry name" value="HIS_KIN"/>
    <property type="match status" value="1"/>
</dbReference>
<dbReference type="GO" id="GO:0000160">
    <property type="term" value="P:phosphorelay signal transduction system"/>
    <property type="evidence" value="ECO:0007669"/>
    <property type="project" value="UniProtKB-KW"/>
</dbReference>
<keyword evidence="7" id="KW-0902">Two-component regulatory system</keyword>
<dbReference type="RefSeq" id="WP_187763381.1">
    <property type="nucleotide sequence ID" value="NZ_CP061038.1"/>
</dbReference>
<comment type="catalytic activity">
    <reaction evidence="1">
        <text>ATP + protein L-histidine = ADP + protein N-phospho-L-histidine.</text>
        <dbReference type="EC" id="2.7.13.3"/>
    </reaction>
</comment>
<dbReference type="SMART" id="SM00387">
    <property type="entry name" value="HATPase_c"/>
    <property type="match status" value="1"/>
</dbReference>
<dbReference type="KEGG" id="spap:H3Z74_08060"/>
<evidence type="ECO:0000256" key="5">
    <source>
        <dbReference type="ARBA" id="ARBA00022777"/>
    </source>
</evidence>
<dbReference type="PANTHER" id="PTHR43065:SF46">
    <property type="entry name" value="C4-DICARBOXYLATE TRANSPORT SENSOR PROTEIN DCTB"/>
    <property type="match status" value="1"/>
</dbReference>
<evidence type="ECO:0000313" key="10">
    <source>
        <dbReference type="EMBL" id="QNQ11095.1"/>
    </source>
</evidence>
<evidence type="ECO:0000313" key="11">
    <source>
        <dbReference type="Proteomes" id="UP000516148"/>
    </source>
</evidence>
<dbReference type="InterPro" id="IPR036890">
    <property type="entry name" value="HATPase_C_sf"/>
</dbReference>
<keyword evidence="8" id="KW-1133">Transmembrane helix</keyword>
<dbReference type="Gene3D" id="3.30.565.10">
    <property type="entry name" value="Histidine kinase-like ATPase, C-terminal domain"/>
    <property type="match status" value="1"/>
</dbReference>
<evidence type="ECO:0000256" key="4">
    <source>
        <dbReference type="ARBA" id="ARBA00022741"/>
    </source>
</evidence>
<feature type="transmembrane region" description="Helical" evidence="8">
    <location>
        <begin position="15"/>
        <end position="33"/>
    </location>
</feature>
<dbReference type="PANTHER" id="PTHR43065">
    <property type="entry name" value="SENSOR HISTIDINE KINASE"/>
    <property type="match status" value="1"/>
</dbReference>
<keyword evidence="3" id="KW-0808">Transferase</keyword>
<proteinExistence type="predicted"/>
<keyword evidence="6" id="KW-0067">ATP-binding</keyword>
<keyword evidence="5" id="KW-0418">Kinase</keyword>
<evidence type="ECO:0000256" key="8">
    <source>
        <dbReference type="SAM" id="Phobius"/>
    </source>
</evidence>
<feature type="transmembrane region" description="Helical" evidence="8">
    <location>
        <begin position="39"/>
        <end position="60"/>
    </location>
</feature>
<dbReference type="PRINTS" id="PR00344">
    <property type="entry name" value="BCTRLSENSOR"/>
</dbReference>
<evidence type="ECO:0000256" key="7">
    <source>
        <dbReference type="ARBA" id="ARBA00023012"/>
    </source>
</evidence>
<dbReference type="GO" id="GO:0004673">
    <property type="term" value="F:protein histidine kinase activity"/>
    <property type="evidence" value="ECO:0007669"/>
    <property type="project" value="UniProtKB-EC"/>
</dbReference>
<keyword evidence="8" id="KW-0472">Membrane</keyword>
<keyword evidence="11" id="KW-1185">Reference proteome</keyword>
<evidence type="ECO:0000256" key="3">
    <source>
        <dbReference type="ARBA" id="ARBA00022679"/>
    </source>
</evidence>
<evidence type="ECO:0000259" key="9">
    <source>
        <dbReference type="PROSITE" id="PS50109"/>
    </source>
</evidence>
<evidence type="ECO:0000256" key="2">
    <source>
        <dbReference type="ARBA" id="ARBA00012438"/>
    </source>
</evidence>
<protein>
    <recommendedName>
        <fullName evidence="2">histidine kinase</fullName>
        <ecNumber evidence="2">2.7.13.3</ecNumber>
    </recommendedName>
</protein>
<dbReference type="InterPro" id="IPR004358">
    <property type="entry name" value="Sig_transdc_His_kin-like_C"/>
</dbReference>
<dbReference type="Proteomes" id="UP000516148">
    <property type="component" value="Chromosome"/>
</dbReference>
<dbReference type="EMBL" id="CP061038">
    <property type="protein sequence ID" value="QNQ11095.1"/>
    <property type="molecule type" value="Genomic_DNA"/>
</dbReference>
<dbReference type="GO" id="GO:0005524">
    <property type="term" value="F:ATP binding"/>
    <property type="evidence" value="ECO:0007669"/>
    <property type="project" value="UniProtKB-KW"/>
</dbReference>
<dbReference type="Pfam" id="PF02518">
    <property type="entry name" value="HATPase_c"/>
    <property type="match status" value="1"/>
</dbReference>
<keyword evidence="4" id="KW-0547">Nucleotide-binding</keyword>
<evidence type="ECO:0000256" key="1">
    <source>
        <dbReference type="ARBA" id="ARBA00000085"/>
    </source>
</evidence>
<feature type="domain" description="Histidine kinase" evidence="9">
    <location>
        <begin position="228"/>
        <end position="439"/>
    </location>
</feature>
<dbReference type="SUPFAM" id="SSF55874">
    <property type="entry name" value="ATPase domain of HSP90 chaperone/DNA topoisomerase II/histidine kinase"/>
    <property type="match status" value="1"/>
</dbReference>
<dbReference type="InterPro" id="IPR005467">
    <property type="entry name" value="His_kinase_dom"/>
</dbReference>
<evidence type="ECO:0000256" key="6">
    <source>
        <dbReference type="ARBA" id="ARBA00022840"/>
    </source>
</evidence>